<evidence type="ECO:0000256" key="6">
    <source>
        <dbReference type="ARBA" id="ARBA00023242"/>
    </source>
</evidence>
<evidence type="ECO:0000256" key="3">
    <source>
        <dbReference type="ARBA" id="ARBA00022737"/>
    </source>
</evidence>
<evidence type="ECO:0000259" key="9">
    <source>
        <dbReference type="PROSITE" id="PS50157"/>
    </source>
</evidence>
<dbReference type="InterPro" id="IPR036236">
    <property type="entry name" value="Znf_C2H2_sf"/>
</dbReference>
<feature type="region of interest" description="Disordered" evidence="8">
    <location>
        <begin position="193"/>
        <end position="238"/>
    </location>
</feature>
<keyword evidence="1" id="KW-1017">Isopeptide bond</keyword>
<reference evidence="10" key="3">
    <citation type="submission" date="2025-09" db="UniProtKB">
        <authorList>
            <consortium name="Ensembl"/>
        </authorList>
    </citation>
    <scope>IDENTIFICATION</scope>
</reference>
<dbReference type="InterPro" id="IPR050527">
    <property type="entry name" value="Snail/Krueppel_Znf"/>
</dbReference>
<dbReference type="PROSITE" id="PS50157">
    <property type="entry name" value="ZINC_FINGER_C2H2_2"/>
    <property type="match status" value="1"/>
</dbReference>
<evidence type="ECO:0000256" key="4">
    <source>
        <dbReference type="ARBA" id="ARBA00022771"/>
    </source>
</evidence>
<reference evidence="10" key="2">
    <citation type="submission" date="2025-08" db="UniProtKB">
        <authorList>
            <consortium name="Ensembl"/>
        </authorList>
    </citation>
    <scope>IDENTIFICATION</scope>
</reference>
<accession>A0A667Y4I4</accession>
<dbReference type="GO" id="GO:0000981">
    <property type="term" value="F:DNA-binding transcription factor activity, RNA polymerase II-specific"/>
    <property type="evidence" value="ECO:0007669"/>
    <property type="project" value="TreeGrafter"/>
</dbReference>
<evidence type="ECO:0000256" key="5">
    <source>
        <dbReference type="ARBA" id="ARBA00022833"/>
    </source>
</evidence>
<dbReference type="GO" id="GO:0000978">
    <property type="term" value="F:RNA polymerase II cis-regulatory region sequence-specific DNA binding"/>
    <property type="evidence" value="ECO:0007669"/>
    <property type="project" value="TreeGrafter"/>
</dbReference>
<evidence type="ECO:0000313" key="11">
    <source>
        <dbReference type="Proteomes" id="UP000472263"/>
    </source>
</evidence>
<dbReference type="InParanoid" id="A0A667Y4I4"/>
<keyword evidence="6" id="KW-0539">Nucleus</keyword>
<proteinExistence type="predicted"/>
<feature type="compositionally biased region" description="Acidic residues" evidence="8">
    <location>
        <begin position="1224"/>
        <end position="1238"/>
    </location>
</feature>
<keyword evidence="11" id="KW-1185">Reference proteome</keyword>
<dbReference type="PANTHER" id="PTHR24388">
    <property type="entry name" value="ZINC FINGER PROTEIN"/>
    <property type="match status" value="1"/>
</dbReference>
<feature type="region of interest" description="Disordered" evidence="8">
    <location>
        <begin position="27"/>
        <end position="53"/>
    </location>
</feature>
<reference evidence="10" key="1">
    <citation type="submission" date="2019-06" db="EMBL/GenBank/DDBJ databases">
        <authorList>
            <consortium name="Wellcome Sanger Institute Data Sharing"/>
        </authorList>
    </citation>
    <scope>NUCLEOTIDE SEQUENCE [LARGE SCALE GENOMIC DNA]</scope>
</reference>
<dbReference type="Proteomes" id="UP000472263">
    <property type="component" value="Chromosome 11"/>
</dbReference>
<dbReference type="PANTHER" id="PTHR24388:SF45">
    <property type="entry name" value="POGO TRANSPOSABLE ELEMENT DERIVED WITH ZNF DOMAIN"/>
    <property type="match status" value="1"/>
</dbReference>
<dbReference type="GeneTree" id="ENSGT00940000163854"/>
<name>A0A667Y4I4_9TELE</name>
<keyword evidence="5" id="KW-0862">Zinc</keyword>
<evidence type="ECO:0000313" key="10">
    <source>
        <dbReference type="Ensembl" id="ENSMMDP00005024890.1"/>
    </source>
</evidence>
<evidence type="ECO:0000256" key="7">
    <source>
        <dbReference type="PROSITE-ProRule" id="PRU00042"/>
    </source>
</evidence>
<keyword evidence="4 7" id="KW-0863">Zinc-finger</keyword>
<dbReference type="Ensembl" id="ENSMMDT00005025419.1">
    <property type="protein sequence ID" value="ENSMMDP00005024890.1"/>
    <property type="gene ID" value="ENSMMDG00005011937.1"/>
</dbReference>
<dbReference type="PROSITE" id="PS00028">
    <property type="entry name" value="ZINC_FINGER_C2H2_1"/>
    <property type="match status" value="4"/>
</dbReference>
<sequence>MEEVMSASQATSGLLMECDEEELEVWPLPTQEQEEEQDGHHEAAEAPAVPAEEGEQLVRVIPIPAALDTQPSEASPQCPQASRGLGFLLNGRPVAPQPGGGGTELKLRCHPGGSASGFTVLQQVPVTLTIHSAAGPRRVSTLATFTPPAAPPLVAPPPPAEPDTDPTLLITGVVSGEEAEKVLSDHNVNFTPQTVSPSLPVLRTPPSTLTPPTRSPQAPPLLQISPLAPPPASNSLAAPPKLLRRGVLGPAAPPDCPACGSPFKIVTKLRGFMCSCSLELALSLRHISRLKQRHGRSRDLARGRSSRSSRDALTSRGSKSKVVSPAQRANHRPAADLSPAAGSEEDCSSEQDQQGALLGCSDGKLVVLVEDFYYGTDEGRGLTHTARPEKAVGPYHCMTCPKTLRSNIKLMAHMQHHVKWLTQHDAHMEPLTSCQHCFRHFSSPFTLQCHLEAVHSQRQSTAKCQICELAFEDELAFLTHMKNTHKPGEMPYACQVCDFRSSFYSAVVSHFREAHAHSKNLLCPYCLKVMRVSSAYQQHFARHQRKHVFGCDKCRLQFLYLKERCEHKVQHHRTHIRPAPLNGLRPGTRVLVRTFSVVRGAADDDSVKKPSAPCKVIDVHSGSLQQPAKRTPVESLGAVNMQRAAAGSERPPLCLECVHSVLDFTIHFPSRVHCSLCSFQTCCSRAYANHMISNHVTPPSNHKYQSLFQSCSRLQDRLQCMSCTFSTNIGEMMADHLANHPEHHTCTFTHSSVAAGGKRQAAHDPLSAASPPERRSFPSASDGEGGAFVPIHLFPFGTSSTQLSVKPLAAPSPLSTPPAVSIKFLGPPPPAKEAAAAPLSAEQLAVVLFSLCHGVPRAAQRYATPPPLIQAWMLQAAQERAGRPWNWDTDRIAEWVLGQREQQLWVCEDQLLQAAAEAVGEGGERRRLYRWAVDLLLHHSLGLHAAAAAAAAGHRTLPRNVFESCRIFTRFLQRQVESNKLQPSSIGTMDELSVFIDREQFAAQDPAAFQLFAAQSTEEKLQFDIVLSGLADGTFLPPVLFLRGQPPVLPEGFPDNVLLEARPKLLPDQRRLSLWLRKVWRPQVERLGSGRSLLIMDTHRGHMKDKFLYELHAHSVPAVVPIGCSCRLQPLDVCVTPVVREFLQARWSQLLSRGGAEGLSLDHLALTVACWLSEVASTLSDMPHLLHRSFSIAARAPRDDHSQEAARMIRTLTEALIGPAEADGAGEGDGAAEGDGAPEEALQAKPLTEENEEQEVQRSSSLQELHQVFDGDSDPDSFHGFEDREMDE</sequence>
<feature type="region of interest" description="Disordered" evidence="8">
    <location>
        <begin position="291"/>
        <end position="348"/>
    </location>
</feature>
<dbReference type="Pfam" id="PF03184">
    <property type="entry name" value="DDE_1"/>
    <property type="match status" value="1"/>
</dbReference>
<dbReference type="Gene3D" id="3.30.160.60">
    <property type="entry name" value="Classic Zinc Finger"/>
    <property type="match status" value="2"/>
</dbReference>
<feature type="region of interest" description="Disordered" evidence="8">
    <location>
        <begin position="1220"/>
        <end position="1288"/>
    </location>
</feature>
<evidence type="ECO:0000256" key="2">
    <source>
        <dbReference type="ARBA" id="ARBA00022723"/>
    </source>
</evidence>
<dbReference type="InterPro" id="IPR004875">
    <property type="entry name" value="DDE_SF_endonuclease_dom"/>
</dbReference>
<feature type="compositionally biased region" description="Basic and acidic residues" evidence="8">
    <location>
        <begin position="1276"/>
        <end position="1288"/>
    </location>
</feature>
<keyword evidence="2" id="KW-0479">Metal-binding</keyword>
<dbReference type="SUPFAM" id="SSF57667">
    <property type="entry name" value="beta-beta-alpha zinc fingers"/>
    <property type="match status" value="1"/>
</dbReference>
<dbReference type="Pfam" id="PF25429">
    <property type="entry name" value="zf-POGZ"/>
    <property type="match status" value="1"/>
</dbReference>
<dbReference type="SMART" id="SM00355">
    <property type="entry name" value="ZnF_C2H2"/>
    <property type="match status" value="8"/>
</dbReference>
<keyword evidence="3" id="KW-0677">Repeat</keyword>
<feature type="compositionally biased region" description="Low complexity" evidence="8">
    <location>
        <begin position="195"/>
        <end position="212"/>
    </location>
</feature>
<protein>
    <submittedName>
        <fullName evidence="10">Pogo transposable element derived with ZNF domain a</fullName>
    </submittedName>
</protein>
<feature type="domain" description="C2H2-type" evidence="9">
    <location>
        <begin position="432"/>
        <end position="460"/>
    </location>
</feature>
<feature type="region of interest" description="Disordered" evidence="8">
    <location>
        <begin position="759"/>
        <end position="782"/>
    </location>
</feature>
<dbReference type="InterPro" id="IPR057618">
    <property type="entry name" value="Znf_POGZ/Z280C-D-like"/>
</dbReference>
<organism evidence="10 11">
    <name type="scientific">Myripristis murdjan</name>
    <name type="common">pinecone soldierfish</name>
    <dbReference type="NCBI Taxonomy" id="586833"/>
    <lineage>
        <taxon>Eukaryota</taxon>
        <taxon>Metazoa</taxon>
        <taxon>Chordata</taxon>
        <taxon>Craniata</taxon>
        <taxon>Vertebrata</taxon>
        <taxon>Euteleostomi</taxon>
        <taxon>Actinopterygii</taxon>
        <taxon>Neopterygii</taxon>
        <taxon>Teleostei</taxon>
        <taxon>Neoteleostei</taxon>
        <taxon>Acanthomorphata</taxon>
        <taxon>Holocentriformes</taxon>
        <taxon>Holocentridae</taxon>
        <taxon>Myripristis</taxon>
    </lineage>
</organism>
<evidence type="ECO:0000256" key="1">
    <source>
        <dbReference type="ARBA" id="ARBA00022499"/>
    </source>
</evidence>
<dbReference type="GO" id="GO:0008270">
    <property type="term" value="F:zinc ion binding"/>
    <property type="evidence" value="ECO:0007669"/>
    <property type="project" value="UniProtKB-KW"/>
</dbReference>
<evidence type="ECO:0000256" key="8">
    <source>
        <dbReference type="SAM" id="MobiDB-lite"/>
    </source>
</evidence>
<dbReference type="InterPro" id="IPR013087">
    <property type="entry name" value="Znf_C2H2_type"/>
</dbReference>